<dbReference type="OrthoDB" id="660555at2759"/>
<dbReference type="PANTHER" id="PTHR12673:SF159">
    <property type="entry name" value="LD03170P"/>
    <property type="match status" value="1"/>
</dbReference>
<evidence type="ECO:0000256" key="1">
    <source>
        <dbReference type="SAM" id="MobiDB-lite"/>
    </source>
</evidence>
<feature type="compositionally biased region" description="Polar residues" evidence="1">
    <location>
        <begin position="51"/>
        <end position="68"/>
    </location>
</feature>
<evidence type="ECO:0000313" key="4">
    <source>
        <dbReference type="Proteomes" id="UP000193922"/>
    </source>
</evidence>
<dbReference type="Pfam" id="PF00621">
    <property type="entry name" value="RhoGEF"/>
    <property type="match status" value="1"/>
</dbReference>
<organism evidence="3 4">
    <name type="scientific">Linderina pennispora</name>
    <dbReference type="NCBI Taxonomy" id="61395"/>
    <lineage>
        <taxon>Eukaryota</taxon>
        <taxon>Fungi</taxon>
        <taxon>Fungi incertae sedis</taxon>
        <taxon>Zoopagomycota</taxon>
        <taxon>Kickxellomycotina</taxon>
        <taxon>Kickxellomycetes</taxon>
        <taxon>Kickxellales</taxon>
        <taxon>Kickxellaceae</taxon>
        <taxon>Linderina</taxon>
    </lineage>
</organism>
<dbReference type="CDD" id="cd00160">
    <property type="entry name" value="RhoGEF"/>
    <property type="match status" value="1"/>
</dbReference>
<dbReference type="Proteomes" id="UP000193922">
    <property type="component" value="Unassembled WGS sequence"/>
</dbReference>
<sequence length="888" mass="98753">MRFLFSFFFFSLRLFGFHKFVLFIIIVNATMTGTLHSEDKQVFPDRKTSLRRPTNTQTHSAGLKSSSTRRFDRRNTPIRSGTKTTPTTPSAATTHAEFTFRSSPTSPGIIQQQQKLESVGAALLPSLTRRATVTEEKNRQAGTVRRRTKELALADASVTRSNTRKKRASEIIEEPVARNMYEIPNDNENDGQYAMEFWLNALVAKPHTNFFGYESSIGPICISISTRESHECYKALVRTPFKFGVVFVPTMVIDEPIFGTDLDRLSSPTPQKILLYHALRIYFQQADEERRGYLVTALRNRRLTTENASRADAAALKSADAWSQTAPARQAIKSAGAKRSTELRREEISSFMDSLFTSDSPTLNAPVRERRAAIGATDAGDDPVLKAQIDVFLANERYARDLAVATESLTELRDEHLKPLLRSLEPKLYRRRLRIDFVVEGAQDHVQLSGTAAPHRRFLRTLERASARMRGDADAAHAGDSGDGSAKHGTTKSKARRQKTKAELEAKRRNVIMELISTERSYVAKLRALIDIYAVPLRSAARSANNALIPAYDAHVIFGNIERVYEVNERFLGDLEAWHRGEMDPKETIGSLCRDHFVDFHVYKRYINGYHHALECSRALEAKSPLYAGFLQKAREREECRKLGISDLLIMPVQRIPRYTLLLTDLLKAVAEDDPDFQRIQMALERINEIGQLADNQIAESVTELHRIQTTVDGCPPNLISASREFIGAVDASELDLTTGKPRKPMALLVFSDLLMMVERYWPPKGHGDIRVTGKSSTASCPVHGAAKKSAEAASCTCGSGGSLSTATTAFMASGSAASGATKWGRFAGWIDISRISVLEKSVVPGATAFYVLRYPTNDDQSALDPREARRTRVGTASGKSQRGSDAG</sequence>
<evidence type="ECO:0000259" key="2">
    <source>
        <dbReference type="PROSITE" id="PS50010"/>
    </source>
</evidence>
<feature type="compositionally biased region" description="Basic residues" evidence="1">
    <location>
        <begin position="489"/>
        <end position="499"/>
    </location>
</feature>
<dbReference type="SUPFAM" id="SSF48065">
    <property type="entry name" value="DBL homology domain (DH-domain)"/>
    <property type="match status" value="1"/>
</dbReference>
<feature type="region of interest" description="Disordered" evidence="1">
    <location>
        <begin position="859"/>
        <end position="888"/>
    </location>
</feature>
<dbReference type="InterPro" id="IPR035899">
    <property type="entry name" value="DBL_dom_sf"/>
</dbReference>
<dbReference type="GO" id="GO:0005737">
    <property type="term" value="C:cytoplasm"/>
    <property type="evidence" value="ECO:0007669"/>
    <property type="project" value="TreeGrafter"/>
</dbReference>
<dbReference type="SMART" id="SM00325">
    <property type="entry name" value="RhoGEF"/>
    <property type="match status" value="1"/>
</dbReference>
<dbReference type="InterPro" id="IPR000219">
    <property type="entry name" value="DH_dom"/>
</dbReference>
<evidence type="ECO:0000313" key="3">
    <source>
        <dbReference type="EMBL" id="ORX68962.1"/>
    </source>
</evidence>
<dbReference type="GO" id="GO:0005085">
    <property type="term" value="F:guanyl-nucleotide exchange factor activity"/>
    <property type="evidence" value="ECO:0007669"/>
    <property type="project" value="InterPro"/>
</dbReference>
<feature type="region of interest" description="Disordered" evidence="1">
    <location>
        <begin position="470"/>
        <end position="502"/>
    </location>
</feature>
<accession>A0A1Y1W6C4</accession>
<proteinExistence type="predicted"/>
<keyword evidence="4" id="KW-1185">Reference proteome</keyword>
<gene>
    <name evidence="3" type="ORF">DL89DRAFT_168847</name>
</gene>
<feature type="compositionally biased region" description="Polar residues" evidence="1">
    <location>
        <begin position="878"/>
        <end position="888"/>
    </location>
</feature>
<dbReference type="GeneID" id="63800410"/>
<feature type="domain" description="DH" evidence="2">
    <location>
        <begin position="507"/>
        <end position="697"/>
    </location>
</feature>
<dbReference type="EMBL" id="MCFD01000008">
    <property type="protein sequence ID" value="ORX68962.1"/>
    <property type="molecule type" value="Genomic_DNA"/>
</dbReference>
<feature type="region of interest" description="Disordered" evidence="1">
    <location>
        <begin position="44"/>
        <end position="94"/>
    </location>
</feature>
<reference evidence="3 4" key="1">
    <citation type="submission" date="2016-07" db="EMBL/GenBank/DDBJ databases">
        <title>Pervasive Adenine N6-methylation of Active Genes in Fungi.</title>
        <authorList>
            <consortium name="DOE Joint Genome Institute"/>
            <person name="Mondo S.J."/>
            <person name="Dannebaum R.O."/>
            <person name="Kuo R.C."/>
            <person name="Labutti K."/>
            <person name="Haridas S."/>
            <person name="Kuo A."/>
            <person name="Salamov A."/>
            <person name="Ahrendt S.R."/>
            <person name="Lipzen A."/>
            <person name="Sullivan W."/>
            <person name="Andreopoulos W.B."/>
            <person name="Clum A."/>
            <person name="Lindquist E."/>
            <person name="Daum C."/>
            <person name="Ramamoorthy G.K."/>
            <person name="Gryganskyi A."/>
            <person name="Culley D."/>
            <person name="Magnuson J.K."/>
            <person name="James T.Y."/>
            <person name="O'Malley M.A."/>
            <person name="Stajich J.E."/>
            <person name="Spatafora J.W."/>
            <person name="Visel A."/>
            <person name="Grigoriev I.V."/>
        </authorList>
    </citation>
    <scope>NUCLEOTIDE SEQUENCE [LARGE SCALE GENOMIC DNA]</scope>
    <source>
        <strain evidence="3 4">ATCC 12442</strain>
    </source>
</reference>
<dbReference type="AlphaFoldDB" id="A0A1Y1W6C4"/>
<name>A0A1Y1W6C4_9FUNG</name>
<dbReference type="STRING" id="61395.A0A1Y1W6C4"/>
<comment type="caution">
    <text evidence="3">The sequence shown here is derived from an EMBL/GenBank/DDBJ whole genome shotgun (WGS) entry which is preliminary data.</text>
</comment>
<dbReference type="Gene3D" id="1.20.900.10">
    <property type="entry name" value="Dbl homology (DH) domain"/>
    <property type="match status" value="1"/>
</dbReference>
<protein>
    <recommendedName>
        <fullName evidence="2">DH domain-containing protein</fullName>
    </recommendedName>
</protein>
<dbReference type="PROSITE" id="PS50010">
    <property type="entry name" value="DH_2"/>
    <property type="match status" value="1"/>
</dbReference>
<feature type="compositionally biased region" description="Low complexity" evidence="1">
    <location>
        <begin position="82"/>
        <end position="94"/>
    </location>
</feature>
<dbReference type="RefSeq" id="XP_040742694.1">
    <property type="nucleotide sequence ID" value="XM_040883762.1"/>
</dbReference>
<dbReference type="PANTHER" id="PTHR12673">
    <property type="entry name" value="FACIOGENITAL DYSPLASIA PROTEIN"/>
    <property type="match status" value="1"/>
</dbReference>
<dbReference type="InterPro" id="IPR051092">
    <property type="entry name" value="FYVE_RhoGEF_PH"/>
</dbReference>